<evidence type="ECO:0000313" key="2">
    <source>
        <dbReference type="EMBL" id="MCM1991608.1"/>
    </source>
</evidence>
<organism evidence="2 3">
    <name type="scientific">Oceanirhabdus seepicola</name>
    <dbReference type="NCBI Taxonomy" id="2828781"/>
    <lineage>
        <taxon>Bacteria</taxon>
        <taxon>Bacillati</taxon>
        <taxon>Bacillota</taxon>
        <taxon>Clostridia</taxon>
        <taxon>Eubacteriales</taxon>
        <taxon>Clostridiaceae</taxon>
        <taxon>Oceanirhabdus</taxon>
    </lineage>
</organism>
<dbReference type="InterPro" id="IPR029058">
    <property type="entry name" value="AB_hydrolase_fold"/>
</dbReference>
<dbReference type="EMBL" id="JAGSOJ010000004">
    <property type="protein sequence ID" value="MCM1991608.1"/>
    <property type="molecule type" value="Genomic_DNA"/>
</dbReference>
<dbReference type="Proteomes" id="UP001056429">
    <property type="component" value="Unassembled WGS sequence"/>
</dbReference>
<evidence type="ECO:0000313" key="3">
    <source>
        <dbReference type="Proteomes" id="UP001056429"/>
    </source>
</evidence>
<reference evidence="2" key="2">
    <citation type="submission" date="2021-04" db="EMBL/GenBank/DDBJ databases">
        <authorList>
            <person name="Dong X."/>
        </authorList>
    </citation>
    <scope>NUCLEOTIDE SEQUENCE</scope>
    <source>
        <strain evidence="2">ZWT</strain>
    </source>
</reference>
<dbReference type="PANTHER" id="PTHR47381:SF3">
    <property type="entry name" value="ALPHA_BETA-HYDROLASES SUPERFAMILY PROTEIN"/>
    <property type="match status" value="1"/>
</dbReference>
<comment type="caution">
    <text evidence="2">The sequence shown here is derived from an EMBL/GenBank/DDBJ whole genome shotgun (WGS) entry which is preliminary data.</text>
</comment>
<feature type="domain" description="Peptidase S9 prolyl oligopeptidase catalytic" evidence="1">
    <location>
        <begin position="101"/>
        <end position="240"/>
    </location>
</feature>
<dbReference type="GO" id="GO:0006508">
    <property type="term" value="P:proteolysis"/>
    <property type="evidence" value="ECO:0007669"/>
    <property type="project" value="InterPro"/>
</dbReference>
<gene>
    <name evidence="2" type="ORF">KDK92_17875</name>
</gene>
<sequence length="254" mass="29443">MVWSIFQYENSFITTTREEINGVPSLKFKPKNHKGLLPTVIYYHGWHSSKEFKRFQAMVIASFGYQVIVPDALYHGERNAIEHDEPQSLQKYSWEIILQSVKESQKFIEEIVKEHEADPARIGVMGSSMGANTAGGVFVENPHVKCLVGINGTFAWQEAIKRNHLPTSLNNKEFIEYYDPMTNADKIKERAILILHGTEDTSVPIETQMLFFNKMKQLYNKYPEKLKFLEYFKVNHKVTTGMLESAITWFKEQL</sequence>
<dbReference type="AlphaFoldDB" id="A0A9J6P840"/>
<proteinExistence type="predicted"/>
<reference evidence="2" key="1">
    <citation type="journal article" date="2021" name="mSystems">
        <title>Bacteria and Archaea Synergistically Convert Glycine Betaine to Biogenic Methane in the Formosa Cold Seep of the South China Sea.</title>
        <authorList>
            <person name="Li L."/>
            <person name="Zhang W."/>
            <person name="Zhang S."/>
            <person name="Song L."/>
            <person name="Sun Q."/>
            <person name="Zhang H."/>
            <person name="Xiang H."/>
            <person name="Dong X."/>
        </authorList>
    </citation>
    <scope>NUCLEOTIDE SEQUENCE</scope>
    <source>
        <strain evidence="2">ZWT</strain>
    </source>
</reference>
<protein>
    <submittedName>
        <fullName evidence="2">Prolyl oligopeptidase family serine peptidase</fullName>
    </submittedName>
</protein>
<dbReference type="Gene3D" id="3.40.50.1820">
    <property type="entry name" value="alpha/beta hydrolase"/>
    <property type="match status" value="1"/>
</dbReference>
<dbReference type="SUPFAM" id="SSF53474">
    <property type="entry name" value="alpha/beta-Hydrolases"/>
    <property type="match status" value="1"/>
</dbReference>
<accession>A0A9J6P840</accession>
<dbReference type="GO" id="GO:0008236">
    <property type="term" value="F:serine-type peptidase activity"/>
    <property type="evidence" value="ECO:0007669"/>
    <property type="project" value="InterPro"/>
</dbReference>
<dbReference type="RefSeq" id="WP_250860751.1">
    <property type="nucleotide sequence ID" value="NZ_JAGSOJ010000004.1"/>
</dbReference>
<dbReference type="PANTHER" id="PTHR47381">
    <property type="entry name" value="ALPHA/BETA-HYDROLASES SUPERFAMILY PROTEIN"/>
    <property type="match status" value="1"/>
</dbReference>
<evidence type="ECO:0000259" key="1">
    <source>
        <dbReference type="Pfam" id="PF00326"/>
    </source>
</evidence>
<dbReference type="Pfam" id="PF00326">
    <property type="entry name" value="Peptidase_S9"/>
    <property type="match status" value="1"/>
</dbReference>
<name>A0A9J6P840_9CLOT</name>
<dbReference type="InterPro" id="IPR001375">
    <property type="entry name" value="Peptidase_S9_cat"/>
</dbReference>
<keyword evidence="3" id="KW-1185">Reference proteome</keyword>